<dbReference type="PROSITE" id="PS00523">
    <property type="entry name" value="SULFATASE_1"/>
    <property type="match status" value="1"/>
</dbReference>
<dbReference type="Proteomes" id="UP000603141">
    <property type="component" value="Unassembled WGS sequence"/>
</dbReference>
<name>A0A934SDQ5_9BACT</name>
<sequence>MITRHFAPLSRLKHGFLILGLLALSLPNLAAESEKSDRPNILFCLADDWGWPHAGVYGDQVIQTPTFDRLANEGVLFENAYVSCPSCTPSRNAILTGQQFYRLEEGANLHGTLNKKFPNFMYLLQAAGYDIGHWRKAWGPGDFKEGGYTTHPCGPESDFSTFLKKHDSSKPFCFWFGTPDPHRPYQEGSGRKDGIPVDQIKVPGFLPNTDPVRSDIADYYDESQRWDSDVGKAIKALEESGELENTIIVMSGDHGMPFPRCKANLYDWGTRVPLAIRWGAKVKPRRVISDFVSFTDLAPTFLAAADVNVPEDMTGKSLLPMLESGKEGRVEIDRNQIVYGRERHTTAQAKPSIIGYPSRALRTDHWLLILNLQPDRWPAGVPQGSTHPMGSFSDCDDGPTKFAIMDTASSNSLFYQLCFAKRPAVELYDSFKDPDQLVNLASDPDYATTVEELRSQLVSYLKATKDPRFSGEPVKFDEYSYRKGGH</sequence>
<dbReference type="PANTHER" id="PTHR43751:SF1">
    <property type="entry name" value="SULFATASE ATSG-RELATED"/>
    <property type="match status" value="1"/>
</dbReference>
<evidence type="ECO:0000259" key="4">
    <source>
        <dbReference type="Pfam" id="PF00884"/>
    </source>
</evidence>
<evidence type="ECO:0000256" key="2">
    <source>
        <dbReference type="ARBA" id="ARBA00022801"/>
    </source>
</evidence>
<evidence type="ECO:0000256" key="3">
    <source>
        <dbReference type="SAM" id="SignalP"/>
    </source>
</evidence>
<dbReference type="InterPro" id="IPR017850">
    <property type="entry name" value="Alkaline_phosphatase_core_sf"/>
</dbReference>
<dbReference type="InterPro" id="IPR024607">
    <property type="entry name" value="Sulfatase_CS"/>
</dbReference>
<evidence type="ECO:0000313" key="6">
    <source>
        <dbReference type="Proteomes" id="UP000603141"/>
    </source>
</evidence>
<organism evidence="5 6">
    <name type="scientific">Luteolibacter pohnpeiensis</name>
    <dbReference type="NCBI Taxonomy" id="454153"/>
    <lineage>
        <taxon>Bacteria</taxon>
        <taxon>Pseudomonadati</taxon>
        <taxon>Verrucomicrobiota</taxon>
        <taxon>Verrucomicrobiia</taxon>
        <taxon>Verrucomicrobiales</taxon>
        <taxon>Verrucomicrobiaceae</taxon>
        <taxon>Luteolibacter</taxon>
    </lineage>
</organism>
<keyword evidence="3" id="KW-0732">Signal</keyword>
<dbReference type="AlphaFoldDB" id="A0A934SDQ5"/>
<evidence type="ECO:0000256" key="1">
    <source>
        <dbReference type="ARBA" id="ARBA00008779"/>
    </source>
</evidence>
<feature type="chain" id="PRO_5037829279" evidence="3">
    <location>
        <begin position="31"/>
        <end position="486"/>
    </location>
</feature>
<keyword evidence="6" id="KW-1185">Reference proteome</keyword>
<dbReference type="InterPro" id="IPR000917">
    <property type="entry name" value="Sulfatase_N"/>
</dbReference>
<dbReference type="EMBL" id="JAENIJ010000040">
    <property type="protein sequence ID" value="MBK1884247.1"/>
    <property type="molecule type" value="Genomic_DNA"/>
</dbReference>
<feature type="signal peptide" evidence="3">
    <location>
        <begin position="1"/>
        <end position="30"/>
    </location>
</feature>
<dbReference type="SUPFAM" id="SSF53649">
    <property type="entry name" value="Alkaline phosphatase-like"/>
    <property type="match status" value="1"/>
</dbReference>
<dbReference type="Gene3D" id="3.40.720.10">
    <property type="entry name" value="Alkaline Phosphatase, subunit A"/>
    <property type="match status" value="1"/>
</dbReference>
<feature type="domain" description="Sulfatase N-terminal" evidence="4">
    <location>
        <begin position="159"/>
        <end position="307"/>
    </location>
</feature>
<dbReference type="InterPro" id="IPR052701">
    <property type="entry name" value="GAG_Ulvan_Degrading_Sulfatases"/>
</dbReference>
<protein>
    <submittedName>
        <fullName evidence="5">Sulfatase</fullName>
    </submittedName>
</protein>
<dbReference type="GO" id="GO:0016787">
    <property type="term" value="F:hydrolase activity"/>
    <property type="evidence" value="ECO:0007669"/>
    <property type="project" value="UniProtKB-KW"/>
</dbReference>
<dbReference type="CDD" id="cd16027">
    <property type="entry name" value="SGSH"/>
    <property type="match status" value="1"/>
</dbReference>
<evidence type="ECO:0000313" key="5">
    <source>
        <dbReference type="EMBL" id="MBK1884247.1"/>
    </source>
</evidence>
<accession>A0A934SDQ5</accession>
<dbReference type="PANTHER" id="PTHR43751">
    <property type="entry name" value="SULFATASE"/>
    <property type="match status" value="1"/>
</dbReference>
<gene>
    <name evidence="5" type="ORF">JIN85_17640</name>
</gene>
<comment type="similarity">
    <text evidence="1">Belongs to the sulfatase family.</text>
</comment>
<comment type="caution">
    <text evidence="5">The sequence shown here is derived from an EMBL/GenBank/DDBJ whole genome shotgun (WGS) entry which is preliminary data.</text>
</comment>
<reference evidence="5" key="1">
    <citation type="submission" date="2021-01" db="EMBL/GenBank/DDBJ databases">
        <title>Modified the classification status of verrucomicrobia.</title>
        <authorList>
            <person name="Feng X."/>
        </authorList>
    </citation>
    <scope>NUCLEOTIDE SEQUENCE</scope>
    <source>
        <strain evidence="5">KCTC 22041</strain>
    </source>
</reference>
<dbReference type="RefSeq" id="WP_200273269.1">
    <property type="nucleotide sequence ID" value="NZ_JAENIJ010000040.1"/>
</dbReference>
<dbReference type="Pfam" id="PF00884">
    <property type="entry name" value="Sulfatase"/>
    <property type="match status" value="2"/>
</dbReference>
<proteinExistence type="inferred from homology"/>
<feature type="domain" description="Sulfatase N-terminal" evidence="4">
    <location>
        <begin position="39"/>
        <end position="149"/>
    </location>
</feature>
<keyword evidence="2" id="KW-0378">Hydrolase</keyword>